<protein>
    <submittedName>
        <fullName evidence="3">Transposase</fullName>
    </submittedName>
</protein>
<dbReference type="NCBIfam" id="NF033542">
    <property type="entry name" value="transpos_IS110"/>
    <property type="match status" value="1"/>
</dbReference>
<reference evidence="3" key="1">
    <citation type="submission" date="2016-08" db="EMBL/GenBank/DDBJ databases">
        <authorList>
            <person name="Seilhamer J.J."/>
        </authorList>
    </citation>
    <scope>NUCLEOTIDE SEQUENCE</scope>
    <source>
        <strain evidence="3">86</strain>
    </source>
</reference>
<feature type="domain" description="Transposase IS110-like N-terminal" evidence="1">
    <location>
        <begin position="8"/>
        <end position="166"/>
    </location>
</feature>
<dbReference type="EMBL" id="FMJE01000005">
    <property type="protein sequence ID" value="SCM82914.1"/>
    <property type="molecule type" value="Genomic_DNA"/>
</dbReference>
<proteinExistence type="predicted"/>
<dbReference type="InterPro" id="IPR047650">
    <property type="entry name" value="Transpos_IS110"/>
</dbReference>
<dbReference type="GO" id="GO:0003677">
    <property type="term" value="F:DNA binding"/>
    <property type="evidence" value="ECO:0007669"/>
    <property type="project" value="InterPro"/>
</dbReference>
<feature type="domain" description="Transposase IS116/IS110/IS902 C-terminal" evidence="2">
    <location>
        <begin position="276"/>
        <end position="354"/>
    </location>
</feature>
<dbReference type="InterPro" id="IPR003346">
    <property type="entry name" value="Transposase_20"/>
</dbReference>
<dbReference type="Pfam" id="PF02371">
    <property type="entry name" value="Transposase_20"/>
    <property type="match status" value="1"/>
</dbReference>
<dbReference type="GO" id="GO:0006313">
    <property type="term" value="P:DNA transposition"/>
    <property type="evidence" value="ECO:0007669"/>
    <property type="project" value="InterPro"/>
</dbReference>
<dbReference type="PANTHER" id="PTHR33055:SF15">
    <property type="entry name" value="TRANSPOSASE-RELATED"/>
    <property type="match status" value="1"/>
</dbReference>
<dbReference type="InterPro" id="IPR002525">
    <property type="entry name" value="Transp_IS110-like_N"/>
</dbReference>
<name>A0A212LZ88_9FIRM</name>
<dbReference type="RefSeq" id="WP_288185468.1">
    <property type="nucleotide sequence ID" value="NZ_LT608335.1"/>
</dbReference>
<sequence>MITNRPVIGIDVAKDFCYYAAVSPTCTTFLKPFKALNTKQGLLFVLGQIRKVEEAFSSKPVIALESTGHYSQRIVHFFLKQGFEVYHINPLISHSIKNSVVRKVKTDQVDALELARLLFIHTFHPTTMPKEQLANLKVLTRTRGQIVQQRVEFLNKLQSTIEQIAPLFPDVLNPGSLTALTLLSKFPLPCEWTKNANQKAILDMLETLPRKGKLYAQQKYTALLSCADDAQVTGISLGAYACTIRCYVTIIQSLDLQISVIDEQIKVLSEQLPEVAILRSIPGIGDTLAPIILGEIGDIDRFMNAKQLVAFSGIDPSVKQSGNFVGTKNKLTKRGSPFLRHALYIAATTSIRKELKGSQVNSVIYEYYQRKIETKTKKQALGAVMNKLLRIIFSVLKSKQSFRLITPEQQVEMYQKSLQKVA</sequence>
<organism evidence="3">
    <name type="scientific">uncultured Sporomusa sp</name>
    <dbReference type="NCBI Taxonomy" id="307249"/>
    <lineage>
        <taxon>Bacteria</taxon>
        <taxon>Bacillati</taxon>
        <taxon>Bacillota</taxon>
        <taxon>Negativicutes</taxon>
        <taxon>Selenomonadales</taxon>
        <taxon>Sporomusaceae</taxon>
        <taxon>Sporomusa</taxon>
        <taxon>environmental samples</taxon>
    </lineage>
</organism>
<dbReference type="AlphaFoldDB" id="A0A212LZ88"/>
<evidence type="ECO:0000259" key="1">
    <source>
        <dbReference type="Pfam" id="PF01548"/>
    </source>
</evidence>
<evidence type="ECO:0000259" key="2">
    <source>
        <dbReference type="Pfam" id="PF02371"/>
    </source>
</evidence>
<dbReference type="GO" id="GO:0004803">
    <property type="term" value="F:transposase activity"/>
    <property type="evidence" value="ECO:0007669"/>
    <property type="project" value="InterPro"/>
</dbReference>
<evidence type="ECO:0000313" key="3">
    <source>
        <dbReference type="EMBL" id="SCM82914.1"/>
    </source>
</evidence>
<dbReference type="PANTHER" id="PTHR33055">
    <property type="entry name" value="TRANSPOSASE FOR INSERTION SEQUENCE ELEMENT IS1111A"/>
    <property type="match status" value="1"/>
</dbReference>
<dbReference type="Pfam" id="PF01548">
    <property type="entry name" value="DEDD_Tnp_IS110"/>
    <property type="match status" value="1"/>
</dbReference>
<accession>A0A212LZ88</accession>
<gene>
    <name evidence="3" type="ORF">KL86SPO_50686</name>
</gene>